<evidence type="ECO:0000313" key="3">
    <source>
        <dbReference type="Proteomes" id="UP000182054"/>
    </source>
</evidence>
<proteinExistence type="predicted"/>
<evidence type="ECO:0000313" key="2">
    <source>
        <dbReference type="EMBL" id="SFA45097.1"/>
    </source>
</evidence>
<sequence>MTDHPGAPDYDVDTDARYALIADGHDPDDPQLRREHADVAALLRQHRHLTTGDGPLATWRDTTPLRRTRH</sequence>
<name>A0A1I0T085_9NOCA</name>
<dbReference type="EMBL" id="FOJN01000003">
    <property type="protein sequence ID" value="SFA45097.1"/>
    <property type="molecule type" value="Genomic_DNA"/>
</dbReference>
<evidence type="ECO:0000256" key="1">
    <source>
        <dbReference type="SAM" id="MobiDB-lite"/>
    </source>
</evidence>
<accession>A0A1I0T085</accession>
<organism evidence="2 3">
    <name type="scientific">Rhodococcoides kroppenstedtii</name>
    <dbReference type="NCBI Taxonomy" id="293050"/>
    <lineage>
        <taxon>Bacteria</taxon>
        <taxon>Bacillati</taxon>
        <taxon>Actinomycetota</taxon>
        <taxon>Actinomycetes</taxon>
        <taxon>Mycobacteriales</taxon>
        <taxon>Nocardiaceae</taxon>
        <taxon>Rhodococcoides</taxon>
    </lineage>
</organism>
<dbReference type="GeneID" id="85485069"/>
<dbReference type="Proteomes" id="UP000182054">
    <property type="component" value="Unassembled WGS sequence"/>
</dbReference>
<feature type="region of interest" description="Disordered" evidence="1">
    <location>
        <begin position="51"/>
        <end position="70"/>
    </location>
</feature>
<dbReference type="RefSeq" id="WP_074921872.1">
    <property type="nucleotide sequence ID" value="NZ_FOJN01000003.1"/>
</dbReference>
<dbReference type="AlphaFoldDB" id="A0A1I0T085"/>
<reference evidence="2 3" key="1">
    <citation type="submission" date="2016-10" db="EMBL/GenBank/DDBJ databases">
        <authorList>
            <person name="de Groot N.N."/>
        </authorList>
    </citation>
    <scope>NUCLEOTIDE SEQUENCE [LARGE SCALE GENOMIC DNA]</scope>
    <source>
        <strain evidence="2 3">DSM 44908</strain>
    </source>
</reference>
<gene>
    <name evidence="2" type="ORF">SAMN05444374_103219</name>
</gene>
<protein>
    <submittedName>
        <fullName evidence="2">Uncharacterized protein</fullName>
    </submittedName>
</protein>